<keyword evidence="1" id="KW-0479">Metal-binding</keyword>
<keyword evidence="10" id="KW-1185">Reference proteome</keyword>
<keyword evidence="3 6" id="KW-0863">Zinc-finger</keyword>
<dbReference type="PANTHER" id="PTHR24393">
    <property type="entry name" value="ZINC FINGER PROTEIN"/>
    <property type="match status" value="1"/>
</dbReference>
<evidence type="ECO:0000313" key="10">
    <source>
        <dbReference type="Proteomes" id="UP000075885"/>
    </source>
</evidence>
<keyword evidence="4" id="KW-0862">Zinc</keyword>
<dbReference type="Proteomes" id="UP000075885">
    <property type="component" value="Unassembled WGS sequence"/>
</dbReference>
<dbReference type="SMART" id="SM00355">
    <property type="entry name" value="ZnF_C2H2"/>
    <property type="match status" value="7"/>
</dbReference>
<feature type="region of interest" description="Disordered" evidence="7">
    <location>
        <begin position="193"/>
        <end position="296"/>
    </location>
</feature>
<dbReference type="FunFam" id="3.30.160.60:FF:000100">
    <property type="entry name" value="Zinc finger 45-like"/>
    <property type="match status" value="1"/>
</dbReference>
<dbReference type="Gene3D" id="3.30.160.60">
    <property type="entry name" value="Classic Zinc Finger"/>
    <property type="match status" value="6"/>
</dbReference>
<evidence type="ECO:0000256" key="1">
    <source>
        <dbReference type="ARBA" id="ARBA00022723"/>
    </source>
</evidence>
<feature type="region of interest" description="Disordered" evidence="7">
    <location>
        <begin position="1"/>
        <end position="58"/>
    </location>
</feature>
<dbReference type="SUPFAM" id="SSF57667">
    <property type="entry name" value="beta-beta-alpha zinc fingers"/>
    <property type="match status" value="4"/>
</dbReference>
<feature type="compositionally biased region" description="Polar residues" evidence="7">
    <location>
        <begin position="421"/>
        <end position="431"/>
    </location>
</feature>
<feature type="domain" description="C2H2-type" evidence="8">
    <location>
        <begin position="656"/>
        <end position="680"/>
    </location>
</feature>
<evidence type="ECO:0000256" key="6">
    <source>
        <dbReference type="PROSITE-ProRule" id="PRU00042"/>
    </source>
</evidence>
<dbReference type="InterPro" id="IPR013087">
    <property type="entry name" value="Znf_C2H2_type"/>
</dbReference>
<feature type="region of interest" description="Disordered" evidence="7">
    <location>
        <begin position="77"/>
        <end position="117"/>
    </location>
</feature>
<sequence length="808" mass="89568">MHSGDEEPMNGHRAVGASHHHRPTSNGVTGNGREERKGLSVRNVASATAAAATGKLHGQAQRNGVLNGLQKLQLQQLQQQRRVNGATDYSADDSDDDDDDDGDDEDDEDDDDDDDDDEEDVMVVAANILSKTAQRSSLLATDRTYQCDVCPRIFHRPDHLRYHMRIHEKNNPFECKLCFSEGAGEESYMVDQHQQQQQQQLQYRHQLQEQEHHQLSQQHQYENRAKRPRLMVRKIEDLVDDRMPTMKGRVGGVSRRTSHTGTGTSISSDDRREDEDDDDEDGDDEGTGAESSDQHHKLLQRNRDGGSVAAGGRSLLPKLSNVHSRFLAAMEQQHSKRMVAAPPVEESIKHRCPVCDRGFVREPDLMVHVRTHPDLPTFKCPLCELTFIGSDFLKNHLKKHVIGNGEDPGAPGAIDLKVTPASESKPSNVTHPASEAAPDRLLSTAKLPKPIITSKPPSTGISLLKPIEERKPPDHQQEYCVKTADGKFMCTVCERLFSHQQTVRIHFRIHTNEKPYKCSFCEESYIRSDYLERHLKVHFKDGMLPAAAIASMAAAAAAAATSGNRSATSTPPPLQPAIKEDLSVESPSTPANVSIGSGTSGSTGKPLIGRAGLAPENYHFTESNDGQFVCKICDAVFSQVALLRKHALAHTEEKPFHCDICDRSFNRVDYLKEHFKSKRHLQLVAESAAGGDSMAGAATAARVDEEEDDSTMDESKQQEDDSDEEEGEEEEEEEEDSEESEDEQVIEVMVKEASCSESDDDEEEGEDEEEDEEEGSHPQFAATITDNSTNRIATNTMSITATRKEKSS</sequence>
<dbReference type="PROSITE" id="PS00028">
    <property type="entry name" value="ZINC_FINGER_C2H2_1"/>
    <property type="match status" value="7"/>
</dbReference>
<feature type="domain" description="C2H2-type" evidence="8">
    <location>
        <begin position="488"/>
        <end position="515"/>
    </location>
</feature>
<feature type="compositionally biased region" description="Acidic residues" evidence="7">
    <location>
        <begin position="720"/>
        <end position="745"/>
    </location>
</feature>
<dbReference type="FunFam" id="3.30.160.60:FF:000358">
    <property type="entry name" value="zinc finger protein 24"/>
    <property type="match status" value="1"/>
</dbReference>
<feature type="compositionally biased region" description="Low complexity" evidence="7">
    <location>
        <begin position="690"/>
        <end position="701"/>
    </location>
</feature>
<feature type="compositionally biased region" description="Acidic residues" evidence="7">
    <location>
        <begin position="272"/>
        <end position="287"/>
    </location>
</feature>
<evidence type="ECO:0000256" key="3">
    <source>
        <dbReference type="ARBA" id="ARBA00022771"/>
    </source>
</evidence>
<feature type="compositionally biased region" description="Low complexity" evidence="7">
    <location>
        <begin position="252"/>
        <end position="267"/>
    </location>
</feature>
<dbReference type="GO" id="GO:0001228">
    <property type="term" value="F:DNA-binding transcription activator activity, RNA polymerase II-specific"/>
    <property type="evidence" value="ECO:0007669"/>
    <property type="project" value="TreeGrafter"/>
</dbReference>
<evidence type="ECO:0000256" key="2">
    <source>
        <dbReference type="ARBA" id="ARBA00022737"/>
    </source>
</evidence>
<protein>
    <recommendedName>
        <fullName evidence="8">C2H2-type domain-containing protein</fullName>
    </recommendedName>
</protein>
<evidence type="ECO:0000256" key="5">
    <source>
        <dbReference type="ARBA" id="ARBA00023242"/>
    </source>
</evidence>
<keyword evidence="5" id="KW-0539">Nucleus</keyword>
<dbReference type="SMART" id="SM00451">
    <property type="entry name" value="ZnF_U1"/>
    <property type="match status" value="2"/>
</dbReference>
<name>A0A182PI74_9DIPT</name>
<feature type="compositionally biased region" description="Low complexity" evidence="7">
    <location>
        <begin position="193"/>
        <end position="205"/>
    </location>
</feature>
<evidence type="ECO:0000313" key="9">
    <source>
        <dbReference type="EnsemblMetazoa" id="AEPI006636-PA"/>
    </source>
</evidence>
<keyword evidence="2" id="KW-0677">Repeat</keyword>
<feature type="domain" description="C2H2-type" evidence="8">
    <location>
        <begin position="350"/>
        <end position="372"/>
    </location>
</feature>
<dbReference type="GO" id="GO:0000978">
    <property type="term" value="F:RNA polymerase II cis-regulatory region sequence-specific DNA binding"/>
    <property type="evidence" value="ECO:0007669"/>
    <property type="project" value="TreeGrafter"/>
</dbReference>
<feature type="region of interest" description="Disordered" evidence="7">
    <location>
        <begin position="403"/>
        <end position="436"/>
    </location>
</feature>
<feature type="compositionally biased region" description="Acidic residues" evidence="7">
    <location>
        <begin position="757"/>
        <end position="774"/>
    </location>
</feature>
<evidence type="ECO:0000256" key="4">
    <source>
        <dbReference type="ARBA" id="ARBA00022833"/>
    </source>
</evidence>
<accession>A0A182PI74</accession>
<dbReference type="VEuPathDB" id="VectorBase:AEPI006636"/>
<dbReference type="GO" id="GO:0008270">
    <property type="term" value="F:zinc ion binding"/>
    <property type="evidence" value="ECO:0007669"/>
    <property type="project" value="UniProtKB-KW"/>
</dbReference>
<dbReference type="AlphaFoldDB" id="A0A182PI74"/>
<dbReference type="Pfam" id="PF12874">
    <property type="entry name" value="zf-met"/>
    <property type="match status" value="1"/>
</dbReference>
<feature type="domain" description="C2H2-type" evidence="8">
    <location>
        <begin position="378"/>
        <end position="408"/>
    </location>
</feature>
<evidence type="ECO:0000256" key="7">
    <source>
        <dbReference type="SAM" id="MobiDB-lite"/>
    </source>
</evidence>
<reference evidence="10" key="1">
    <citation type="submission" date="2013-03" db="EMBL/GenBank/DDBJ databases">
        <title>The Genome Sequence of Anopheles epiroticus epiroticus2.</title>
        <authorList>
            <consortium name="The Broad Institute Genomics Platform"/>
            <person name="Neafsey D.E."/>
            <person name="Howell P."/>
            <person name="Walker B."/>
            <person name="Young S.K."/>
            <person name="Zeng Q."/>
            <person name="Gargeya S."/>
            <person name="Fitzgerald M."/>
            <person name="Haas B."/>
            <person name="Abouelleil A."/>
            <person name="Allen A.W."/>
            <person name="Alvarado L."/>
            <person name="Arachchi H.M."/>
            <person name="Berlin A.M."/>
            <person name="Chapman S.B."/>
            <person name="Gainer-Dewar J."/>
            <person name="Goldberg J."/>
            <person name="Griggs A."/>
            <person name="Gujja S."/>
            <person name="Hansen M."/>
            <person name="Howarth C."/>
            <person name="Imamovic A."/>
            <person name="Ireland A."/>
            <person name="Larimer J."/>
            <person name="McCowan C."/>
            <person name="Murphy C."/>
            <person name="Pearson M."/>
            <person name="Poon T.W."/>
            <person name="Priest M."/>
            <person name="Roberts A."/>
            <person name="Saif S."/>
            <person name="Shea T."/>
            <person name="Sisk P."/>
            <person name="Sykes S."/>
            <person name="Wortman J."/>
            <person name="Nusbaum C."/>
            <person name="Birren B."/>
        </authorList>
    </citation>
    <scope>NUCLEOTIDE SEQUENCE [LARGE SCALE GENOMIC DNA]</scope>
    <source>
        <strain evidence="10">Epiroticus2</strain>
    </source>
</reference>
<dbReference type="Pfam" id="PF00096">
    <property type="entry name" value="zf-C2H2"/>
    <property type="match status" value="5"/>
</dbReference>
<feature type="compositionally biased region" description="Acidic residues" evidence="7">
    <location>
        <begin position="90"/>
        <end position="117"/>
    </location>
</feature>
<dbReference type="PROSITE" id="PS50157">
    <property type="entry name" value="ZINC_FINGER_C2H2_2"/>
    <property type="match status" value="7"/>
</dbReference>
<evidence type="ECO:0000259" key="8">
    <source>
        <dbReference type="PROSITE" id="PS50157"/>
    </source>
</evidence>
<dbReference type="InterPro" id="IPR003604">
    <property type="entry name" value="Matrin/U1-like-C_Znf_C2H2"/>
</dbReference>
<feature type="domain" description="C2H2-type" evidence="8">
    <location>
        <begin position="516"/>
        <end position="543"/>
    </location>
</feature>
<feature type="compositionally biased region" description="Polar residues" evidence="7">
    <location>
        <begin position="782"/>
        <end position="801"/>
    </location>
</feature>
<reference evidence="9" key="2">
    <citation type="submission" date="2020-05" db="UniProtKB">
        <authorList>
            <consortium name="EnsemblMetazoa"/>
        </authorList>
    </citation>
    <scope>IDENTIFICATION</scope>
    <source>
        <strain evidence="9">Epiroticus2</strain>
    </source>
</reference>
<feature type="domain" description="C2H2-type" evidence="8">
    <location>
        <begin position="628"/>
        <end position="655"/>
    </location>
</feature>
<proteinExistence type="predicted"/>
<dbReference type="STRING" id="199890.A0A182PI74"/>
<feature type="compositionally biased region" description="Basic and acidic residues" evidence="7">
    <location>
        <begin position="233"/>
        <end position="244"/>
    </location>
</feature>
<dbReference type="PANTHER" id="PTHR24393:SF34">
    <property type="entry name" value="PR_SET DOMAIN 13"/>
    <property type="match status" value="1"/>
</dbReference>
<dbReference type="GO" id="GO:0005634">
    <property type="term" value="C:nucleus"/>
    <property type="evidence" value="ECO:0007669"/>
    <property type="project" value="TreeGrafter"/>
</dbReference>
<feature type="region of interest" description="Disordered" evidence="7">
    <location>
        <begin position="583"/>
        <end position="602"/>
    </location>
</feature>
<feature type="region of interest" description="Disordered" evidence="7">
    <location>
        <begin position="690"/>
        <end position="808"/>
    </location>
</feature>
<organism evidence="9 10">
    <name type="scientific">Anopheles epiroticus</name>
    <dbReference type="NCBI Taxonomy" id="199890"/>
    <lineage>
        <taxon>Eukaryota</taxon>
        <taxon>Metazoa</taxon>
        <taxon>Ecdysozoa</taxon>
        <taxon>Arthropoda</taxon>
        <taxon>Hexapoda</taxon>
        <taxon>Insecta</taxon>
        <taxon>Pterygota</taxon>
        <taxon>Neoptera</taxon>
        <taxon>Endopterygota</taxon>
        <taxon>Diptera</taxon>
        <taxon>Nematocera</taxon>
        <taxon>Culicoidea</taxon>
        <taxon>Culicidae</taxon>
        <taxon>Anophelinae</taxon>
        <taxon>Anopheles</taxon>
    </lineage>
</organism>
<dbReference type="EnsemblMetazoa" id="AEPI006636-RA">
    <property type="protein sequence ID" value="AEPI006636-PA"/>
    <property type="gene ID" value="AEPI006636"/>
</dbReference>
<feature type="domain" description="C2H2-type" evidence="8">
    <location>
        <begin position="145"/>
        <end position="172"/>
    </location>
</feature>
<dbReference type="InterPro" id="IPR036236">
    <property type="entry name" value="Znf_C2H2_sf"/>
</dbReference>